<accession>A0A8J3CER3</accession>
<comment type="caution">
    <text evidence="1">The sequence shown here is derived from an EMBL/GenBank/DDBJ whole genome shotgun (WGS) entry which is preliminary data.</text>
</comment>
<evidence type="ECO:0000313" key="1">
    <source>
        <dbReference type="EMBL" id="GGM83595.1"/>
    </source>
</evidence>
<dbReference type="EMBL" id="BMMK01000063">
    <property type="protein sequence ID" value="GGM83595.1"/>
    <property type="molecule type" value="Genomic_DNA"/>
</dbReference>
<evidence type="ECO:0000313" key="2">
    <source>
        <dbReference type="Proteomes" id="UP000637578"/>
    </source>
</evidence>
<sequence>MVYWGLTDSGEYFETVPLDASNPANRGVENPHERFALNPNAEGFVIRPGHDVTRPERLTTAATVKALPALYCERYVSGTTLSGNHLQADVDQRCKGAFVNHWIDHQLQHDSWIDWRDYTTLATSSSTSSYRYVWRYAAQCGFGGDPHGWYNYRMNTRGWARHVDENIVGGNWVHGGTGRFACGTGVS</sequence>
<name>A0A8J3CER3_9PSEU</name>
<dbReference type="AlphaFoldDB" id="A0A8J3CER3"/>
<dbReference type="RefSeq" id="WP_229686912.1">
    <property type="nucleotide sequence ID" value="NZ_BMMK01000063.1"/>
</dbReference>
<reference evidence="1" key="2">
    <citation type="submission" date="2020-09" db="EMBL/GenBank/DDBJ databases">
        <authorList>
            <person name="Sun Q."/>
            <person name="Zhou Y."/>
        </authorList>
    </citation>
    <scope>NUCLEOTIDE SEQUENCE</scope>
    <source>
        <strain evidence="1">CGMCC 4.5737</strain>
    </source>
</reference>
<gene>
    <name evidence="1" type="ORF">GCM10012275_62750</name>
</gene>
<organism evidence="1 2">
    <name type="scientific">Longimycelium tulufanense</name>
    <dbReference type="NCBI Taxonomy" id="907463"/>
    <lineage>
        <taxon>Bacteria</taxon>
        <taxon>Bacillati</taxon>
        <taxon>Actinomycetota</taxon>
        <taxon>Actinomycetes</taxon>
        <taxon>Pseudonocardiales</taxon>
        <taxon>Pseudonocardiaceae</taxon>
        <taxon>Longimycelium</taxon>
    </lineage>
</organism>
<keyword evidence="2" id="KW-1185">Reference proteome</keyword>
<dbReference type="Proteomes" id="UP000637578">
    <property type="component" value="Unassembled WGS sequence"/>
</dbReference>
<proteinExistence type="predicted"/>
<protein>
    <submittedName>
        <fullName evidence="1">Uncharacterized protein</fullName>
    </submittedName>
</protein>
<reference evidence="1" key="1">
    <citation type="journal article" date="2014" name="Int. J. Syst. Evol. Microbiol.">
        <title>Complete genome sequence of Corynebacterium casei LMG S-19264T (=DSM 44701T), isolated from a smear-ripened cheese.</title>
        <authorList>
            <consortium name="US DOE Joint Genome Institute (JGI-PGF)"/>
            <person name="Walter F."/>
            <person name="Albersmeier A."/>
            <person name="Kalinowski J."/>
            <person name="Ruckert C."/>
        </authorList>
    </citation>
    <scope>NUCLEOTIDE SEQUENCE</scope>
    <source>
        <strain evidence="1">CGMCC 4.5737</strain>
    </source>
</reference>